<sequence length="471" mass="50235">MSFSVACIAAVLLLGCEAATDYFQDFKEAREQNTPLCSDPPPVANSYRWSVPNGVEYQCVEGYDPPGVIKTVGCVNSVWEGQPPVCILDCGKPPVEVGASVTGVTSSAKNYVGGDPAEAHYECGEEYNQTVEDPKMTCQDDQGRWEETRVFCINPSSIPLSNDTNTPDSECSVVNLTPYDPPVTYIAETADADDEIVSVELYMELSLLGDANVSVSVSVTDLAGNVQRCGQVTLQFSDNTNVSCPAVKASSVVITLSAPGYRTAKLCSLTAWTKALEPLTTTDLTTLPNKCAPSVFDGYVSVSIDAATTWEVTSVRLGIGLESNVSSMVDMSVLISDNNVDSLNLSLCGLLPGVPVGNTKEFTITCETNAMFGSLPVGNTIWLTWVPGSNTTSLQATLCTHSLTGRIVQAPQPQPLEIMETATSSLDESCTQYTVTSGVGLTLMYPFAWTNETEAVELLLSMGTVDRALCE</sequence>
<dbReference type="PROSITE" id="PS50923">
    <property type="entry name" value="SUSHI"/>
    <property type="match status" value="1"/>
</dbReference>
<feature type="disulfide bond" evidence="2">
    <location>
        <begin position="59"/>
        <end position="86"/>
    </location>
</feature>
<keyword evidence="2" id="KW-0768">Sushi</keyword>
<evidence type="ECO:0000256" key="3">
    <source>
        <dbReference type="SAM" id="SignalP"/>
    </source>
</evidence>
<name>A0ABM1VVL5_APLCA</name>
<dbReference type="RefSeq" id="XP_035826457.1">
    <property type="nucleotide sequence ID" value="XM_035970564.1"/>
</dbReference>
<evidence type="ECO:0000313" key="6">
    <source>
        <dbReference type="RefSeq" id="XP_035826457.1"/>
    </source>
</evidence>
<feature type="domain" description="Sushi" evidence="4">
    <location>
        <begin position="35"/>
        <end position="88"/>
    </location>
</feature>
<evidence type="ECO:0000259" key="4">
    <source>
        <dbReference type="PROSITE" id="PS50923"/>
    </source>
</evidence>
<accession>A0ABM1VVL5</accession>
<evidence type="ECO:0000256" key="1">
    <source>
        <dbReference type="ARBA" id="ARBA00023157"/>
    </source>
</evidence>
<dbReference type="SMART" id="SM00032">
    <property type="entry name" value="CCP"/>
    <property type="match status" value="2"/>
</dbReference>
<feature type="chain" id="PRO_5045507223" evidence="3">
    <location>
        <begin position="19"/>
        <end position="471"/>
    </location>
</feature>
<reference evidence="6" key="1">
    <citation type="submission" date="2025-08" db="UniProtKB">
        <authorList>
            <consortium name="RefSeq"/>
        </authorList>
    </citation>
    <scope>IDENTIFICATION</scope>
</reference>
<comment type="caution">
    <text evidence="2">Lacks conserved residue(s) required for the propagation of feature annotation.</text>
</comment>
<organism evidence="5 6">
    <name type="scientific">Aplysia californica</name>
    <name type="common">California sea hare</name>
    <dbReference type="NCBI Taxonomy" id="6500"/>
    <lineage>
        <taxon>Eukaryota</taxon>
        <taxon>Metazoa</taxon>
        <taxon>Spiralia</taxon>
        <taxon>Lophotrochozoa</taxon>
        <taxon>Mollusca</taxon>
        <taxon>Gastropoda</taxon>
        <taxon>Heterobranchia</taxon>
        <taxon>Euthyneura</taxon>
        <taxon>Tectipleura</taxon>
        <taxon>Aplysiida</taxon>
        <taxon>Aplysioidea</taxon>
        <taxon>Aplysiidae</taxon>
        <taxon>Aplysia</taxon>
    </lineage>
</organism>
<dbReference type="GeneID" id="118477907"/>
<evidence type="ECO:0000256" key="2">
    <source>
        <dbReference type="PROSITE-ProRule" id="PRU00302"/>
    </source>
</evidence>
<protein>
    <submittedName>
        <fullName evidence="6">Uncharacterized protein LOC118477907</fullName>
    </submittedName>
</protein>
<dbReference type="Proteomes" id="UP000694888">
    <property type="component" value="Unplaced"/>
</dbReference>
<dbReference type="InterPro" id="IPR000436">
    <property type="entry name" value="Sushi_SCR_CCP_dom"/>
</dbReference>
<dbReference type="CDD" id="cd00033">
    <property type="entry name" value="CCP"/>
    <property type="match status" value="1"/>
</dbReference>
<keyword evidence="5" id="KW-1185">Reference proteome</keyword>
<keyword evidence="1 2" id="KW-1015">Disulfide bond</keyword>
<feature type="signal peptide" evidence="3">
    <location>
        <begin position="1"/>
        <end position="18"/>
    </location>
</feature>
<proteinExistence type="predicted"/>
<dbReference type="InterPro" id="IPR035976">
    <property type="entry name" value="Sushi/SCR/CCP_sf"/>
</dbReference>
<dbReference type="SUPFAM" id="SSF57535">
    <property type="entry name" value="Complement control module/SCR domain"/>
    <property type="match status" value="1"/>
</dbReference>
<evidence type="ECO:0000313" key="5">
    <source>
        <dbReference type="Proteomes" id="UP000694888"/>
    </source>
</evidence>
<gene>
    <name evidence="6" type="primary">LOC118477907</name>
</gene>
<keyword evidence="3" id="KW-0732">Signal</keyword>